<keyword evidence="4" id="KW-1185">Reference proteome</keyword>
<feature type="region of interest" description="Disordered" evidence="1">
    <location>
        <begin position="631"/>
        <end position="682"/>
    </location>
</feature>
<evidence type="ECO:0000259" key="2">
    <source>
        <dbReference type="Pfam" id="PF02720"/>
    </source>
</evidence>
<feature type="compositionally biased region" description="Low complexity" evidence="1">
    <location>
        <begin position="293"/>
        <end position="310"/>
    </location>
</feature>
<name>A0A137YZ55_9ACTN</name>
<feature type="region of interest" description="Disordered" evidence="1">
    <location>
        <begin position="274"/>
        <end position="324"/>
    </location>
</feature>
<dbReference type="Pfam" id="PF02720">
    <property type="entry name" value="DUF222"/>
    <property type="match status" value="1"/>
</dbReference>
<sequence length="713" mass="76622">MLFEQRRVEGVAYCRTMTAVYALHRALYADDEAQYLARPANYREAVEARQRLAAAEVALSAQISTLLRLGSTAAVHVVEVAVGLIERLPKVFGLIGENVITPKAAEIALGRSRVLSASQVRDLDAALHDRLTVDYEVLAIPALREQVDLLVGEIDPEAAERRRKLAEQDRKVTFRPADDGMAMAFALLPSPDMQDIAARVEYIATTVCDDDPRTVAQRQGDGLAQLIRGYSTLGCACTNPDCKYRTARFHGEPDADGVITRFVTLINVVINETDLADPDTPDQGAPEQSVPEDSSAADSHADKGAAGASAADDEGAQADAVARADADAGVDADAAADSASNPAPGRRGGLAYLEGHGPISLALARALAAREDAVIRPFGRRITDHDDAAGLSSRAACDASSETEPRGAIDFQWAWRDIVARLEGHDDPGGTGFDFGPDDHGPDDGAPDGNTSPDDESPDDGDPDDGGLDDGHAGDTYADDDESDDSGMNDSDQLPVEADPVGAPPALVRARGSSGYRPSADLRRYLRLIHPRCVFPHCNRPAARAQIDHRREYDHTSPELGGQTTAEQIQPLCISHHQLKTAGEWIDARLPDGRILWTSPHGRHYIVDPTGIILTLFPDLARVEWVIPAASGSGSEDHVSAAEAESPARPGGRTRLQREHARRERRRRDNITAYEAEQNRKSLPVSEIEAGMMRVIGAPTPRSAPSFDGPLPF</sequence>
<organism evidence="3 4">
    <name type="scientific">Tsukamurella pseudospumae</name>
    <dbReference type="NCBI Taxonomy" id="239498"/>
    <lineage>
        <taxon>Bacteria</taxon>
        <taxon>Bacillati</taxon>
        <taxon>Actinomycetota</taxon>
        <taxon>Actinomycetes</taxon>
        <taxon>Mycobacteriales</taxon>
        <taxon>Tsukamurellaceae</taxon>
        <taxon>Tsukamurella</taxon>
    </lineage>
</organism>
<dbReference type="InterPro" id="IPR003615">
    <property type="entry name" value="HNH_nuc"/>
</dbReference>
<protein>
    <recommendedName>
        <fullName evidence="2">DUF222 domain-containing protein</fullName>
    </recommendedName>
</protein>
<feature type="compositionally biased region" description="Acidic residues" evidence="1">
    <location>
        <begin position="477"/>
        <end position="487"/>
    </location>
</feature>
<reference evidence="3 4" key="1">
    <citation type="submission" date="2016-02" db="EMBL/GenBank/DDBJ databases">
        <authorList>
            <person name="Teng J.L."/>
            <person name="Tang Y."/>
            <person name="Huang Y."/>
            <person name="Guo F."/>
            <person name="Wei W."/>
            <person name="Chen J.H."/>
            <person name="Wong S.Y."/>
            <person name="Lau S.K."/>
            <person name="Woo P.C."/>
        </authorList>
    </citation>
    <scope>NUCLEOTIDE SEQUENCE [LARGE SCALE GENOMIC DNA]</scope>
    <source>
        <strain evidence="3 4">JCM 13375</strain>
    </source>
</reference>
<feature type="compositionally biased region" description="Basic and acidic residues" evidence="1">
    <location>
        <begin position="656"/>
        <end position="670"/>
    </location>
</feature>
<dbReference type="CDD" id="cd00085">
    <property type="entry name" value="HNHc"/>
    <property type="match status" value="1"/>
</dbReference>
<feature type="compositionally biased region" description="Acidic residues" evidence="1">
    <location>
        <begin position="453"/>
        <end position="468"/>
    </location>
</feature>
<evidence type="ECO:0000256" key="1">
    <source>
        <dbReference type="SAM" id="MobiDB-lite"/>
    </source>
</evidence>
<dbReference type="InterPro" id="IPR003870">
    <property type="entry name" value="DUF222"/>
</dbReference>
<evidence type="ECO:0000313" key="4">
    <source>
        <dbReference type="Proteomes" id="UP000070409"/>
    </source>
</evidence>
<dbReference type="Proteomes" id="UP000070409">
    <property type="component" value="Unassembled WGS sequence"/>
</dbReference>
<evidence type="ECO:0000313" key="3">
    <source>
        <dbReference type="EMBL" id="KXO91232.1"/>
    </source>
</evidence>
<gene>
    <name evidence="3" type="ORF">AXK61_06640</name>
</gene>
<feature type="region of interest" description="Disordered" evidence="1">
    <location>
        <begin position="424"/>
        <end position="516"/>
    </location>
</feature>
<comment type="caution">
    <text evidence="3">The sequence shown here is derived from an EMBL/GenBank/DDBJ whole genome shotgun (WGS) entry which is preliminary data.</text>
</comment>
<dbReference type="EMBL" id="LSRE01000044">
    <property type="protein sequence ID" value="KXO91232.1"/>
    <property type="molecule type" value="Genomic_DNA"/>
</dbReference>
<feature type="domain" description="DUF222" evidence="2">
    <location>
        <begin position="51"/>
        <end position="247"/>
    </location>
</feature>
<proteinExistence type="predicted"/>
<accession>A0A137YZ55</accession>